<accession>A0A6N8J0T1</accession>
<dbReference type="Proteomes" id="UP000469385">
    <property type="component" value="Unassembled WGS sequence"/>
</dbReference>
<organism evidence="2 3">
    <name type="scientific">Ramlibacter pinisoli</name>
    <dbReference type="NCBI Taxonomy" id="2682844"/>
    <lineage>
        <taxon>Bacteria</taxon>
        <taxon>Pseudomonadati</taxon>
        <taxon>Pseudomonadota</taxon>
        <taxon>Betaproteobacteria</taxon>
        <taxon>Burkholderiales</taxon>
        <taxon>Comamonadaceae</taxon>
        <taxon>Ramlibacter</taxon>
    </lineage>
</organism>
<feature type="chain" id="PRO_5027091425" description="DUF3313 domain-containing protein" evidence="1">
    <location>
        <begin position="20"/>
        <end position="194"/>
    </location>
</feature>
<keyword evidence="1" id="KW-0732">Signal</keyword>
<gene>
    <name evidence="2" type="ORF">GON04_20650</name>
</gene>
<evidence type="ECO:0000256" key="1">
    <source>
        <dbReference type="SAM" id="SignalP"/>
    </source>
</evidence>
<sequence length="194" mass="20337">MGTPAIQLLVAAFLLAGCAATTVEVTGERLKEPLCTAGGASIRTAIYWGTRWRADQKEPLLREAAALHGIEDFAAGAKCLSDVTIHRLTPEQVTAADAQVLRMAATLNPAPARVVTVVVRELGPRLVIGIPAIVEGGTEVLIDVGVLDATTSRSLATTRTLWRNGGTFVVKGVGTLDQDMGAALRSTLMHEAGQ</sequence>
<comment type="caution">
    <text evidence="2">The sequence shown here is derived from an EMBL/GenBank/DDBJ whole genome shotgun (WGS) entry which is preliminary data.</text>
</comment>
<evidence type="ECO:0000313" key="2">
    <source>
        <dbReference type="EMBL" id="MVQ31880.1"/>
    </source>
</evidence>
<evidence type="ECO:0000313" key="3">
    <source>
        <dbReference type="Proteomes" id="UP000469385"/>
    </source>
</evidence>
<dbReference type="EMBL" id="WSEL01000009">
    <property type="protein sequence ID" value="MVQ31880.1"/>
    <property type="molecule type" value="Genomic_DNA"/>
</dbReference>
<proteinExistence type="predicted"/>
<keyword evidence="3" id="KW-1185">Reference proteome</keyword>
<reference evidence="2 3" key="1">
    <citation type="submission" date="2019-12" db="EMBL/GenBank/DDBJ databases">
        <authorList>
            <person name="Huq M.A."/>
        </authorList>
    </citation>
    <scope>NUCLEOTIDE SEQUENCE [LARGE SCALE GENOMIC DNA]</scope>
    <source>
        <strain evidence="2 3">MAH-25</strain>
    </source>
</reference>
<name>A0A6N8J0T1_9BURK</name>
<protein>
    <recommendedName>
        <fullName evidence="4">DUF3313 domain-containing protein</fullName>
    </recommendedName>
</protein>
<evidence type="ECO:0008006" key="4">
    <source>
        <dbReference type="Google" id="ProtNLM"/>
    </source>
</evidence>
<dbReference type="AlphaFoldDB" id="A0A6N8J0T1"/>
<feature type="signal peptide" evidence="1">
    <location>
        <begin position="1"/>
        <end position="19"/>
    </location>
</feature>
<dbReference type="RefSeq" id="WP_157399886.1">
    <property type="nucleotide sequence ID" value="NZ_WSEL01000009.1"/>
</dbReference>